<dbReference type="AlphaFoldDB" id="A0A948WXG5"/>
<sequence length="149" mass="17123">MRHFRLVFIVSLPVNAILNFCSVYIFSDWEFVRYLVVAMVLDTALGFIIHWRNKDLSSKAYGMIAKKIITYSAALILSNIVTNFTIHGERVGTLEWFGTFVCTMLMVRETLSIIENIEEISPGTFPKAIIKRLKLFDSETGERIPKNKK</sequence>
<evidence type="ECO:0000313" key="7">
    <source>
        <dbReference type="Proteomes" id="UP000783796"/>
    </source>
</evidence>
<feature type="transmembrane region" description="Helical" evidence="5">
    <location>
        <begin position="32"/>
        <end position="51"/>
    </location>
</feature>
<evidence type="ECO:0000313" key="6">
    <source>
        <dbReference type="EMBL" id="MBU3838051.1"/>
    </source>
</evidence>
<name>A0A948WXG5_9BACT</name>
<comment type="caution">
    <text evidence="6">The sequence shown here is derived from an EMBL/GenBank/DDBJ whole genome shotgun (WGS) entry which is preliminary data.</text>
</comment>
<dbReference type="EMBL" id="JAHLFW010000063">
    <property type="protein sequence ID" value="MBU3838051.1"/>
    <property type="molecule type" value="Genomic_DNA"/>
</dbReference>
<evidence type="ECO:0000256" key="2">
    <source>
        <dbReference type="ARBA" id="ARBA00022692"/>
    </source>
</evidence>
<dbReference type="Proteomes" id="UP000783796">
    <property type="component" value="Unassembled WGS sequence"/>
</dbReference>
<feature type="transmembrane region" description="Helical" evidence="5">
    <location>
        <begin position="7"/>
        <end position="26"/>
    </location>
</feature>
<evidence type="ECO:0000256" key="5">
    <source>
        <dbReference type="SAM" id="Phobius"/>
    </source>
</evidence>
<proteinExistence type="predicted"/>
<evidence type="ECO:0000256" key="3">
    <source>
        <dbReference type="ARBA" id="ARBA00022989"/>
    </source>
</evidence>
<protein>
    <submittedName>
        <fullName evidence="6">Bacteriophage holin</fullName>
    </submittedName>
</protein>
<evidence type="ECO:0000256" key="1">
    <source>
        <dbReference type="ARBA" id="ARBA00004141"/>
    </source>
</evidence>
<keyword evidence="2 5" id="KW-0812">Transmembrane</keyword>
<dbReference type="InterPro" id="IPR006480">
    <property type="entry name" value="Phage_holin_4_1"/>
</dbReference>
<accession>A0A948WXG5</accession>
<organism evidence="6 7">
    <name type="scientific">Candidatus Phocaeicola faecigallinarum</name>
    <dbReference type="NCBI Taxonomy" id="2838732"/>
    <lineage>
        <taxon>Bacteria</taxon>
        <taxon>Pseudomonadati</taxon>
        <taxon>Bacteroidota</taxon>
        <taxon>Bacteroidia</taxon>
        <taxon>Bacteroidales</taxon>
        <taxon>Bacteroidaceae</taxon>
        <taxon>Phocaeicola</taxon>
    </lineage>
</organism>
<dbReference type="GO" id="GO:0016020">
    <property type="term" value="C:membrane"/>
    <property type="evidence" value="ECO:0007669"/>
    <property type="project" value="UniProtKB-SubCell"/>
</dbReference>
<reference evidence="6" key="2">
    <citation type="submission" date="2021-04" db="EMBL/GenBank/DDBJ databases">
        <authorList>
            <person name="Gilroy R."/>
        </authorList>
    </citation>
    <scope>NUCLEOTIDE SEQUENCE</scope>
    <source>
        <strain evidence="6">G4-2901</strain>
    </source>
</reference>
<dbReference type="NCBIfam" id="NF035928">
    <property type="entry name" value="holin_1"/>
    <property type="match status" value="1"/>
</dbReference>
<evidence type="ECO:0000256" key="4">
    <source>
        <dbReference type="ARBA" id="ARBA00023136"/>
    </source>
</evidence>
<gene>
    <name evidence="6" type="ORF">H9777_07010</name>
</gene>
<reference evidence="6" key="1">
    <citation type="journal article" date="2021" name="PeerJ">
        <title>Extensive microbial diversity within the chicken gut microbiome revealed by metagenomics and culture.</title>
        <authorList>
            <person name="Gilroy R."/>
            <person name="Ravi A."/>
            <person name="Getino M."/>
            <person name="Pursley I."/>
            <person name="Horton D.L."/>
            <person name="Alikhan N.F."/>
            <person name="Baker D."/>
            <person name="Gharbi K."/>
            <person name="Hall N."/>
            <person name="Watson M."/>
            <person name="Adriaenssens E.M."/>
            <person name="Foster-Nyarko E."/>
            <person name="Jarju S."/>
            <person name="Secka A."/>
            <person name="Antonio M."/>
            <person name="Oren A."/>
            <person name="Chaudhuri R.R."/>
            <person name="La Ragione R."/>
            <person name="Hildebrand F."/>
            <person name="Pallen M.J."/>
        </authorList>
    </citation>
    <scope>NUCLEOTIDE SEQUENCE</scope>
    <source>
        <strain evidence="6">G4-2901</strain>
    </source>
</reference>
<keyword evidence="4 5" id="KW-0472">Membrane</keyword>
<dbReference type="Pfam" id="PF05105">
    <property type="entry name" value="Phage_holin_4_1"/>
    <property type="match status" value="1"/>
</dbReference>
<keyword evidence="3 5" id="KW-1133">Transmembrane helix</keyword>
<comment type="subcellular location">
    <subcellularLocation>
        <location evidence="1">Membrane</location>
        <topology evidence="1">Multi-pass membrane protein</topology>
    </subcellularLocation>
</comment>